<dbReference type="SUPFAM" id="SSF50129">
    <property type="entry name" value="GroES-like"/>
    <property type="match status" value="1"/>
</dbReference>
<sequence>MAEEKAEMVKNKQVLLRDYLDGFPKESDMIISTCNIISLTIPEKSNGILLKNLYLSCDPTHVDLLKNKFGFDDAFNYKEEHDLDAALKRYFPDGIDIYFENVGGRMLDAVLLNMRKHGRIAVCGMISQYNLEQPESVSNIAWLLYKRVRMEGFTVFEHFHLHSKFLEFVLPDIRKQKITYVEDIVEGLENGPAALIGLFNCRNVGKQLVAVARE</sequence>
<evidence type="ECO:0000259" key="1">
    <source>
        <dbReference type="Pfam" id="PF00107"/>
    </source>
</evidence>
<dbReference type="GeneID" id="113737760"/>
<dbReference type="Gene3D" id="3.40.50.720">
    <property type="entry name" value="NAD(P)-binding Rossmann-like Domain"/>
    <property type="match status" value="1"/>
</dbReference>
<reference evidence="3" key="1">
    <citation type="submission" date="2025-08" db="UniProtKB">
        <authorList>
            <consortium name="RefSeq"/>
        </authorList>
    </citation>
    <scope>IDENTIFICATION</scope>
    <source>
        <tissue evidence="3">Leaves</tissue>
    </source>
</reference>
<gene>
    <name evidence="3" type="primary">LOC113737760</name>
</gene>
<dbReference type="Pfam" id="PF00107">
    <property type="entry name" value="ADH_zinc_N"/>
    <property type="match status" value="1"/>
</dbReference>
<evidence type="ECO:0000313" key="3">
    <source>
        <dbReference type="RefSeq" id="XP_071940074.1"/>
    </source>
</evidence>
<dbReference type="PANTHER" id="PTHR43205">
    <property type="entry name" value="PROSTAGLANDIN REDUCTASE"/>
    <property type="match status" value="1"/>
</dbReference>
<accession>A0ABM4X7W5</accession>
<dbReference type="RefSeq" id="XP_071940074.1">
    <property type="nucleotide sequence ID" value="XM_072083973.1"/>
</dbReference>
<dbReference type="Proteomes" id="UP001652660">
    <property type="component" value="Chromosome 3e"/>
</dbReference>
<protein>
    <submittedName>
        <fullName evidence="3">2-alkenal reductase (NADP(+)-dependent)-like</fullName>
    </submittedName>
</protein>
<organism evidence="2 3">
    <name type="scientific">Coffea arabica</name>
    <name type="common">Arabian coffee</name>
    <dbReference type="NCBI Taxonomy" id="13443"/>
    <lineage>
        <taxon>Eukaryota</taxon>
        <taxon>Viridiplantae</taxon>
        <taxon>Streptophyta</taxon>
        <taxon>Embryophyta</taxon>
        <taxon>Tracheophyta</taxon>
        <taxon>Spermatophyta</taxon>
        <taxon>Magnoliopsida</taxon>
        <taxon>eudicotyledons</taxon>
        <taxon>Gunneridae</taxon>
        <taxon>Pentapetalae</taxon>
        <taxon>asterids</taxon>
        <taxon>lamiids</taxon>
        <taxon>Gentianales</taxon>
        <taxon>Rubiaceae</taxon>
        <taxon>Ixoroideae</taxon>
        <taxon>Gardenieae complex</taxon>
        <taxon>Bertiereae - Coffeeae clade</taxon>
        <taxon>Coffeeae</taxon>
        <taxon>Coffea</taxon>
    </lineage>
</organism>
<dbReference type="InterPro" id="IPR013149">
    <property type="entry name" value="ADH-like_C"/>
</dbReference>
<feature type="domain" description="Alcohol dehydrogenase-like C-terminal" evidence="1">
    <location>
        <begin position="63"/>
        <end position="159"/>
    </location>
</feature>
<evidence type="ECO:0000313" key="2">
    <source>
        <dbReference type="Proteomes" id="UP001652660"/>
    </source>
</evidence>
<dbReference type="InterPro" id="IPR011032">
    <property type="entry name" value="GroES-like_sf"/>
</dbReference>
<dbReference type="PANTHER" id="PTHR43205:SF79">
    <property type="entry name" value="ENOYL REDUCTASE (ER) DOMAIN-CONTAINING PROTEIN"/>
    <property type="match status" value="1"/>
</dbReference>
<dbReference type="InterPro" id="IPR045010">
    <property type="entry name" value="MDR_fam"/>
</dbReference>
<name>A0ABM4X7W5_COFAR</name>
<proteinExistence type="predicted"/>
<dbReference type="SUPFAM" id="SSF51735">
    <property type="entry name" value="NAD(P)-binding Rossmann-fold domains"/>
    <property type="match status" value="1"/>
</dbReference>
<dbReference type="InterPro" id="IPR036291">
    <property type="entry name" value="NAD(P)-bd_dom_sf"/>
</dbReference>
<keyword evidence="2" id="KW-1185">Reference proteome</keyword>